<feature type="non-terminal residue" evidence="1">
    <location>
        <position position="180"/>
    </location>
</feature>
<feature type="non-terminal residue" evidence="1">
    <location>
        <position position="1"/>
    </location>
</feature>
<sequence length="180" mass="20200">LGADMLPRLADFKFSNSSYCDCTSKIKARNGWPKGSTMAIDRRKNKSINRNLCRYGKGRKNFKNWACKSIQYSNICHKEKRQYSVEKISRFQRASSENSRLLGSSIRETTSCGAKKEKISNSLDVGCCIFSGPLDEDLGRILLHLPASQCGTRNCFSHGLPQGGRSRHFPSPCQNLDLSK</sequence>
<evidence type="ECO:0000313" key="1">
    <source>
        <dbReference type="EMBL" id="AAZ91642.1"/>
    </source>
</evidence>
<reference evidence="1" key="1">
    <citation type="submission" date="2005-08" db="EMBL/GenBank/DDBJ databases">
        <title>Genomic Diversity of HIV-1 subtypes in Northern Kenya.</title>
        <authorList>
            <person name="Khamadi S.A."/>
            <person name="Ochieng W."/>
            <person name="Lihana R.W."/>
            <person name="Kiptoo M.K."/>
            <person name="Kinyua J.G."/>
            <person name="Lagat N."/>
            <person name="Muriuki J."/>
            <person name="Mwangi J."/>
            <person name="Pelle R."/>
            <person name="Muigai A."/>
            <person name="Carter J."/>
            <person name="Yamada R."/>
            <person name="Mpoke S."/>
        </authorList>
    </citation>
    <scope>NUCLEOTIDE SEQUENCE</scope>
    <source>
        <strain evidence="1">L31</strain>
    </source>
</reference>
<protein>
    <submittedName>
        <fullName evidence="1">Pol protein</fullName>
    </submittedName>
</protein>
<dbReference type="EMBL" id="DQ155116">
    <property type="protein sequence ID" value="AAZ91642.1"/>
    <property type="molecule type" value="Genomic_DNA"/>
</dbReference>
<name>Q3S7L4_HV1</name>
<accession>Q3S7L4</accession>
<organismHost>
    <name type="scientific">Homo sapiens</name>
    <name type="common">Human</name>
    <dbReference type="NCBI Taxonomy" id="9606"/>
</organismHost>
<proteinExistence type="predicted"/>
<gene>
    <name evidence="1" type="primary">pol</name>
</gene>
<organism evidence="1">
    <name type="scientific">Human immunodeficiency virus type 1</name>
    <name type="common">HIV-1</name>
    <dbReference type="NCBI Taxonomy" id="11676"/>
    <lineage>
        <taxon>Viruses</taxon>
        <taxon>Riboviria</taxon>
        <taxon>Pararnavirae</taxon>
        <taxon>Artverviricota</taxon>
        <taxon>Revtraviricetes</taxon>
        <taxon>Ortervirales</taxon>
        <taxon>Retroviridae</taxon>
        <taxon>Orthoretrovirinae</taxon>
        <taxon>Lentivirus</taxon>
        <taxon>Lentivirus humimdef1</taxon>
    </lineage>
</organism>